<reference evidence="3 4" key="1">
    <citation type="submission" date="2013-03" db="EMBL/GenBank/DDBJ databases">
        <title>The Genome Sequence of Enterococcus saccharolyticus ATCC_43076 (Illumina only assembly).</title>
        <authorList>
            <consortium name="The Broad Institute Genomics Platform"/>
            <consortium name="The Broad Institute Genome Sequencing Center for Infectious Disease"/>
            <person name="Earl A."/>
            <person name="Russ C."/>
            <person name="Gilmore M."/>
            <person name="Surin D."/>
            <person name="Walker B."/>
            <person name="Young S."/>
            <person name="Zeng Q."/>
            <person name="Gargeya S."/>
            <person name="Fitzgerald M."/>
            <person name="Haas B."/>
            <person name="Abouelleil A."/>
            <person name="Allen A.W."/>
            <person name="Alvarado L."/>
            <person name="Arachchi H.M."/>
            <person name="Berlin A.M."/>
            <person name="Chapman S.B."/>
            <person name="Gainer-Dewar J."/>
            <person name="Goldberg J."/>
            <person name="Griggs A."/>
            <person name="Gujja S."/>
            <person name="Hansen M."/>
            <person name="Howarth C."/>
            <person name="Imamovic A."/>
            <person name="Ireland A."/>
            <person name="Larimer J."/>
            <person name="McCowan C."/>
            <person name="Murphy C."/>
            <person name="Pearson M."/>
            <person name="Poon T.W."/>
            <person name="Priest M."/>
            <person name="Roberts A."/>
            <person name="Saif S."/>
            <person name="Shea T."/>
            <person name="Sisk P."/>
            <person name="Sykes S."/>
            <person name="Wortman J."/>
            <person name="Nusbaum C."/>
            <person name="Birren B."/>
        </authorList>
    </citation>
    <scope>NUCLEOTIDE SEQUENCE [LARGE SCALE GENOMIC DNA]</scope>
    <source>
        <strain evidence="3 4">ATCC 43076</strain>
    </source>
</reference>
<evidence type="ECO:0000259" key="2">
    <source>
        <dbReference type="Pfam" id="PF20469"/>
    </source>
</evidence>
<protein>
    <submittedName>
        <fullName evidence="3">Uncharacterized protein</fullName>
    </submittedName>
</protein>
<evidence type="ECO:0000259" key="1">
    <source>
        <dbReference type="Pfam" id="PF13175"/>
    </source>
</evidence>
<dbReference type="InterPro" id="IPR027417">
    <property type="entry name" value="P-loop_NTPase"/>
</dbReference>
<dbReference type="EMBL" id="AHYT01000009">
    <property type="protein sequence ID" value="EOT28089.1"/>
    <property type="molecule type" value="Genomic_DNA"/>
</dbReference>
<dbReference type="InterPro" id="IPR041685">
    <property type="entry name" value="AAA_GajA/Old/RecF-like"/>
</dbReference>
<dbReference type="Pfam" id="PF13175">
    <property type="entry name" value="AAA_15"/>
    <property type="match status" value="1"/>
</dbReference>
<feature type="domain" description="OLD protein-like TOPRIM" evidence="2">
    <location>
        <begin position="470"/>
        <end position="537"/>
    </location>
</feature>
<dbReference type="RefSeq" id="WP_016175773.1">
    <property type="nucleotide sequence ID" value="NZ_KE136389.1"/>
</dbReference>
<dbReference type="Proteomes" id="UP000014136">
    <property type="component" value="Unassembled WGS sequence"/>
</dbReference>
<proteinExistence type="predicted"/>
<organism evidence="3 4">
    <name type="scientific">Enterococcus saccharolyticus subsp. saccharolyticus ATCC 43076</name>
    <dbReference type="NCBI Taxonomy" id="1139996"/>
    <lineage>
        <taxon>Bacteria</taxon>
        <taxon>Bacillati</taxon>
        <taxon>Bacillota</taxon>
        <taxon>Bacilli</taxon>
        <taxon>Lactobacillales</taxon>
        <taxon>Enterococcaceae</taxon>
        <taxon>Enterococcus</taxon>
    </lineage>
</organism>
<dbReference type="Gene3D" id="3.40.50.300">
    <property type="entry name" value="P-loop containing nucleotide triphosphate hydrolases"/>
    <property type="match status" value="1"/>
</dbReference>
<dbReference type="CDD" id="cd01026">
    <property type="entry name" value="TOPRIM_OLD"/>
    <property type="match status" value="1"/>
</dbReference>
<dbReference type="OrthoDB" id="308933at2"/>
<dbReference type="InterPro" id="IPR034139">
    <property type="entry name" value="TOPRIM_OLD"/>
</dbReference>
<dbReference type="AlphaFoldDB" id="S0J5C6"/>
<dbReference type="eggNOG" id="COG3593">
    <property type="taxonomic scope" value="Bacteria"/>
</dbReference>
<keyword evidence="4" id="KW-1185">Reference proteome</keyword>
<name>S0J5C6_9ENTE</name>
<dbReference type="SUPFAM" id="SSF52540">
    <property type="entry name" value="P-loop containing nucleoside triphosphate hydrolases"/>
    <property type="match status" value="1"/>
</dbReference>
<sequence>MKIKTIEISGFRQITHATFNLENGITFLAGANNSGKTSLVELLNCIFNFGNEKFSGEDFSVVNTQKWINEVLPLILAFFQEETQKESIISNICNLIFPDTDEQNEIIIEPIKLKIQIDYDAANDDIRNFADYIMDLDPSSSSFYFVYEYNVDNSLFRKNLINHYDKLEHRAKKILSDSENNNDANIKKIILKVYFDSLSETIRFTDSKFENGGKVDRRNFIKLFNFQKIMAGRTLDDTSTDRSKILSKNIVDIASEDEKWAKTIESLPDTILKAIESEKIDQIVKDTSINSLKETMSSISMTNGGQANEIIIDMDITEESIKSLLKNITSAKYMLDEHYLNESSQGLGYSNLIYMHLQLEKFNKTIDPLLVNLFVIEEPESHMHPQMQYIFSQYLLTYFASRPELQGFITTHSHEVVRGAKLSQLRVLRKVDSFKCSLYDLRNFHNNLEGTPQLLDFYNYFYSISFPDIIFADKVILYEGDTERMLINSLLKADKTPFPKLKSQYLSFVQVGGAYAVNYEPILKYLDIKSLIITDIDYGKECNTKKEIEASKSTNDSINKLLNMRAKTENTKTIKDIYSCRENKEPYALIRDNICLTFQGEKDGYTRTLEEAMLCKLYGIKSFDTQTKIWWKDKRKSDNLKYSIPNDASIGVRKIINSTSKNKTDFMYSVVLNNKLTSMLPYYIEEGLKWLEK</sequence>
<dbReference type="HOGENOM" id="CLU_023912_1_0_9"/>
<dbReference type="eggNOG" id="COG1196">
    <property type="taxonomic scope" value="Bacteria"/>
</dbReference>
<comment type="caution">
    <text evidence="3">The sequence shown here is derived from an EMBL/GenBank/DDBJ whole genome shotgun (WGS) entry which is preliminary data.</text>
</comment>
<dbReference type="STRING" id="41997.RV16_GL001008"/>
<feature type="domain" description="Endonuclease GajA/Old nuclease/RecF-like AAA" evidence="1">
    <location>
        <begin position="1"/>
        <end position="417"/>
    </location>
</feature>
<gene>
    <name evidence="3" type="ORF">OMQ_02004</name>
</gene>
<dbReference type="InterPro" id="IPR051396">
    <property type="entry name" value="Bact_Antivir_Def_Nuclease"/>
</dbReference>
<dbReference type="Pfam" id="PF20469">
    <property type="entry name" value="OLD-like_TOPRIM"/>
    <property type="match status" value="1"/>
</dbReference>
<evidence type="ECO:0000313" key="3">
    <source>
        <dbReference type="EMBL" id="EOT28089.1"/>
    </source>
</evidence>
<accession>S0J5C6</accession>
<evidence type="ECO:0000313" key="4">
    <source>
        <dbReference type="Proteomes" id="UP000014136"/>
    </source>
</evidence>
<dbReference type="PATRIC" id="fig|1139996.3.peg.1974"/>
<dbReference type="PANTHER" id="PTHR43581:SF2">
    <property type="entry name" value="EXCINUCLEASE ATPASE SUBUNIT"/>
    <property type="match status" value="1"/>
</dbReference>
<dbReference type="PANTHER" id="PTHR43581">
    <property type="entry name" value="ATP/GTP PHOSPHATASE"/>
    <property type="match status" value="1"/>
</dbReference>